<dbReference type="Pfam" id="PF00356">
    <property type="entry name" value="LacI"/>
    <property type="match status" value="1"/>
</dbReference>
<feature type="domain" description="HTH lacI-type" evidence="5">
    <location>
        <begin position="2"/>
        <end position="56"/>
    </location>
</feature>
<dbReference type="AlphaFoldDB" id="A0A2A6K6C5"/>
<dbReference type="PROSITE" id="PS50932">
    <property type="entry name" value="HTH_LACI_2"/>
    <property type="match status" value="1"/>
</dbReference>
<organism evidence="6 9">
    <name type="scientific">Rhizobium hidalgonense</name>
    <dbReference type="NCBI Taxonomy" id="1538159"/>
    <lineage>
        <taxon>Bacteria</taxon>
        <taxon>Pseudomonadati</taxon>
        <taxon>Pseudomonadota</taxon>
        <taxon>Alphaproteobacteria</taxon>
        <taxon>Hyphomicrobiales</taxon>
        <taxon>Rhizobiaceae</taxon>
        <taxon>Rhizobium/Agrobacterium group</taxon>
        <taxon>Rhizobium</taxon>
    </lineage>
</organism>
<name>A0A2A6K6C5_9HYPH</name>
<dbReference type="SUPFAM" id="SSF47413">
    <property type="entry name" value="lambda repressor-like DNA-binding domains"/>
    <property type="match status" value="1"/>
</dbReference>
<reference evidence="6" key="2">
    <citation type="submission" date="2023-04" db="EMBL/GenBank/DDBJ databases">
        <title>Genomic characterization of faba bean (Vicia faba) microsymbionts in Mexican soils.</title>
        <authorList>
            <person name="Rivera Orduna F.N."/>
            <person name="Guevara-Luna J."/>
            <person name="Yan J."/>
            <person name="Arroyo-Herrera I."/>
            <person name="Li Y."/>
            <person name="Vasquez-Murrieta M.S."/>
            <person name="Wang E.T."/>
        </authorList>
    </citation>
    <scope>NUCLEOTIDE SEQUENCE</scope>
    <source>
        <strain evidence="6">CH26</strain>
    </source>
</reference>
<dbReference type="RefSeq" id="WP_025418031.1">
    <property type="nucleotide sequence ID" value="NZ_CP054028.1"/>
</dbReference>
<dbReference type="PANTHER" id="PTHR30146:SF109">
    <property type="entry name" value="HTH-TYPE TRANSCRIPTIONAL REGULATOR GALS"/>
    <property type="match status" value="1"/>
</dbReference>
<protein>
    <submittedName>
        <fullName evidence="7">LacI family transcriptional regulator</fullName>
    </submittedName>
    <submittedName>
        <fullName evidence="6">Substrate-binding domain-containing protein</fullName>
    </submittedName>
</protein>
<dbReference type="GO" id="GO:0000976">
    <property type="term" value="F:transcription cis-regulatory region binding"/>
    <property type="evidence" value="ECO:0007669"/>
    <property type="project" value="TreeGrafter"/>
</dbReference>
<sequence>MKGIRQLAEHLDISIGTVSRALNGKPDVNEETRRRVLAAAEELGYVANQSGRSLRQGETKVIGLMIESSTEAVENADNFFIGVTSGLQSVFARHKLDLVMLPCPSDEDPHEYLKRIVARRIVDAMIISNMQRIDRRIDLLSRAKIPFIAVGRSLSPGNFPWIDLDFEGVADRAVERLVARGHRRIAITAPSSEVNLGYVFLESYRRALERRGIAFDPSLVIRVKSSEHGGYQAAHELLVLKERPTAVILIYELMAIGLYRRLMESGVMPGRDLAVIGFRDAPRARFLQPSLSCFRMSLYDLGIALGRTLLANMPAYRQFYPDDGRNVVWPLELVPGESDAFDPGTGEKEFEPERLSFDDRTVEF</sequence>
<dbReference type="PANTHER" id="PTHR30146">
    <property type="entry name" value="LACI-RELATED TRANSCRIPTIONAL REPRESSOR"/>
    <property type="match status" value="1"/>
</dbReference>
<keyword evidence="8" id="KW-1185">Reference proteome</keyword>
<dbReference type="SMART" id="SM00354">
    <property type="entry name" value="HTH_LACI"/>
    <property type="match status" value="1"/>
</dbReference>
<dbReference type="Pfam" id="PF13377">
    <property type="entry name" value="Peripla_BP_3"/>
    <property type="match status" value="1"/>
</dbReference>
<dbReference type="CDD" id="cd01392">
    <property type="entry name" value="HTH_LacI"/>
    <property type="match status" value="1"/>
</dbReference>
<keyword evidence="1" id="KW-0805">Transcription regulation</keyword>
<proteinExistence type="predicted"/>
<gene>
    <name evidence="7" type="ORF">CO674_30210</name>
    <name evidence="6" type="ORF">RJJ65_03990</name>
</gene>
<evidence type="ECO:0000313" key="8">
    <source>
        <dbReference type="Proteomes" id="UP000219914"/>
    </source>
</evidence>
<dbReference type="GO" id="GO:0003700">
    <property type="term" value="F:DNA-binding transcription factor activity"/>
    <property type="evidence" value="ECO:0007669"/>
    <property type="project" value="TreeGrafter"/>
</dbReference>
<feature type="compositionally biased region" description="Basic and acidic residues" evidence="4">
    <location>
        <begin position="345"/>
        <end position="364"/>
    </location>
</feature>
<evidence type="ECO:0000256" key="2">
    <source>
        <dbReference type="ARBA" id="ARBA00023125"/>
    </source>
</evidence>
<dbReference type="InterPro" id="IPR010982">
    <property type="entry name" value="Lambda_DNA-bd_dom_sf"/>
</dbReference>
<dbReference type="InterPro" id="IPR000843">
    <property type="entry name" value="HTH_LacI"/>
</dbReference>
<feature type="region of interest" description="Disordered" evidence="4">
    <location>
        <begin position="340"/>
        <end position="364"/>
    </location>
</feature>
<evidence type="ECO:0000313" key="7">
    <source>
        <dbReference type="EMBL" id="PDT19989.1"/>
    </source>
</evidence>
<comment type="caution">
    <text evidence="6">The sequence shown here is derived from an EMBL/GenBank/DDBJ whole genome shotgun (WGS) entry which is preliminary data.</text>
</comment>
<evidence type="ECO:0000256" key="1">
    <source>
        <dbReference type="ARBA" id="ARBA00023015"/>
    </source>
</evidence>
<dbReference type="InterPro" id="IPR046335">
    <property type="entry name" value="LacI/GalR-like_sensor"/>
</dbReference>
<accession>A0A2A6K6C5</accession>
<dbReference type="SUPFAM" id="SSF53822">
    <property type="entry name" value="Periplasmic binding protein-like I"/>
    <property type="match status" value="1"/>
</dbReference>
<evidence type="ECO:0000313" key="9">
    <source>
        <dbReference type="Proteomes" id="UP001268610"/>
    </source>
</evidence>
<evidence type="ECO:0000259" key="5">
    <source>
        <dbReference type="PROSITE" id="PS50932"/>
    </source>
</evidence>
<keyword evidence="2" id="KW-0238">DNA-binding</keyword>
<reference evidence="7 8" key="1">
    <citation type="submission" date="2017-09" db="EMBL/GenBank/DDBJ databases">
        <title>Comparative genomics of rhizobia isolated from Phaseolus vulgaris in China.</title>
        <authorList>
            <person name="Tong W."/>
        </authorList>
    </citation>
    <scope>NUCLEOTIDE SEQUENCE [LARGE SCALE GENOMIC DNA]</scope>
    <source>
        <strain evidence="7 8">FH14</strain>
    </source>
</reference>
<dbReference type="CDD" id="cd20010">
    <property type="entry name" value="PBP1_AglR-like"/>
    <property type="match status" value="1"/>
</dbReference>
<dbReference type="Gene3D" id="3.40.50.2300">
    <property type="match status" value="2"/>
</dbReference>
<dbReference type="EMBL" id="NWSY01000032">
    <property type="protein sequence ID" value="PDT19989.1"/>
    <property type="molecule type" value="Genomic_DNA"/>
</dbReference>
<dbReference type="Proteomes" id="UP000219914">
    <property type="component" value="Unassembled WGS sequence"/>
</dbReference>
<evidence type="ECO:0000313" key="6">
    <source>
        <dbReference type="EMBL" id="MDR9771828.1"/>
    </source>
</evidence>
<dbReference type="InterPro" id="IPR028082">
    <property type="entry name" value="Peripla_BP_I"/>
</dbReference>
<dbReference type="EMBL" id="JAVLSF010000002">
    <property type="protein sequence ID" value="MDR9771828.1"/>
    <property type="molecule type" value="Genomic_DNA"/>
</dbReference>
<evidence type="ECO:0000256" key="4">
    <source>
        <dbReference type="SAM" id="MobiDB-lite"/>
    </source>
</evidence>
<evidence type="ECO:0000256" key="3">
    <source>
        <dbReference type="ARBA" id="ARBA00023163"/>
    </source>
</evidence>
<dbReference type="Proteomes" id="UP001268610">
    <property type="component" value="Unassembled WGS sequence"/>
</dbReference>
<keyword evidence="3" id="KW-0804">Transcription</keyword>
<dbReference type="Gene3D" id="1.10.260.40">
    <property type="entry name" value="lambda repressor-like DNA-binding domains"/>
    <property type="match status" value="1"/>
</dbReference>